<evidence type="ECO:0000313" key="1">
    <source>
        <dbReference type="EMBL" id="MEQ2289774.1"/>
    </source>
</evidence>
<feature type="non-terminal residue" evidence="1">
    <location>
        <position position="1"/>
    </location>
</feature>
<reference evidence="1 2" key="1">
    <citation type="submission" date="2021-06" db="EMBL/GenBank/DDBJ databases">
        <authorList>
            <person name="Palmer J.M."/>
        </authorList>
    </citation>
    <scope>NUCLEOTIDE SEQUENCE [LARGE SCALE GENOMIC DNA]</scope>
    <source>
        <strain evidence="1 2">AS_MEX2019</strain>
        <tissue evidence="1">Muscle</tissue>
    </source>
</reference>
<organism evidence="1 2">
    <name type="scientific">Ameca splendens</name>
    <dbReference type="NCBI Taxonomy" id="208324"/>
    <lineage>
        <taxon>Eukaryota</taxon>
        <taxon>Metazoa</taxon>
        <taxon>Chordata</taxon>
        <taxon>Craniata</taxon>
        <taxon>Vertebrata</taxon>
        <taxon>Euteleostomi</taxon>
        <taxon>Actinopterygii</taxon>
        <taxon>Neopterygii</taxon>
        <taxon>Teleostei</taxon>
        <taxon>Neoteleostei</taxon>
        <taxon>Acanthomorphata</taxon>
        <taxon>Ovalentaria</taxon>
        <taxon>Atherinomorphae</taxon>
        <taxon>Cyprinodontiformes</taxon>
        <taxon>Goodeidae</taxon>
        <taxon>Ameca</taxon>
    </lineage>
</organism>
<proteinExistence type="predicted"/>
<dbReference type="Proteomes" id="UP001469553">
    <property type="component" value="Unassembled WGS sequence"/>
</dbReference>
<keyword evidence="2" id="KW-1185">Reference proteome</keyword>
<sequence length="165" mass="18337">RVIGTTPCCSCCESPFHTYLQPCISEITLWKHQTFAHLPVHSSMSLLPNQALWERRTSSNKPSSTANNCSTKTAKSIIHKMHLGHLICDTILGHTRGRFSFTSYLVGAVLLDGEPFDLASETVPEEALNTTVRTYLLPIERVILAIVITFASPEKSVRSRHSFLA</sequence>
<name>A0ABV0Y813_9TELE</name>
<accession>A0ABV0Y813</accession>
<dbReference type="EMBL" id="JAHRIP010024712">
    <property type="protein sequence ID" value="MEQ2289774.1"/>
    <property type="molecule type" value="Genomic_DNA"/>
</dbReference>
<comment type="caution">
    <text evidence="1">The sequence shown here is derived from an EMBL/GenBank/DDBJ whole genome shotgun (WGS) entry which is preliminary data.</text>
</comment>
<protein>
    <submittedName>
        <fullName evidence="1">Uncharacterized protein</fullName>
    </submittedName>
</protein>
<evidence type="ECO:0000313" key="2">
    <source>
        <dbReference type="Proteomes" id="UP001469553"/>
    </source>
</evidence>
<gene>
    <name evidence="1" type="ORF">AMECASPLE_036690</name>
</gene>